<dbReference type="GO" id="GO:0031380">
    <property type="term" value="C:nuclear RNA-directed RNA polymerase complex"/>
    <property type="evidence" value="ECO:0007669"/>
    <property type="project" value="TreeGrafter"/>
</dbReference>
<dbReference type="GO" id="GO:0003968">
    <property type="term" value="F:RNA-directed RNA polymerase activity"/>
    <property type="evidence" value="ECO:0007669"/>
    <property type="project" value="UniProtKB-KW"/>
</dbReference>
<reference evidence="4" key="1">
    <citation type="submission" date="2023-03" db="EMBL/GenBank/DDBJ databases">
        <title>Massive genome expansion in bonnet fungi (Mycena s.s.) driven by repeated elements and novel gene families across ecological guilds.</title>
        <authorList>
            <consortium name="Lawrence Berkeley National Laboratory"/>
            <person name="Harder C.B."/>
            <person name="Miyauchi S."/>
            <person name="Viragh M."/>
            <person name="Kuo A."/>
            <person name="Thoen E."/>
            <person name="Andreopoulos B."/>
            <person name="Lu D."/>
            <person name="Skrede I."/>
            <person name="Drula E."/>
            <person name="Henrissat B."/>
            <person name="Morin E."/>
            <person name="Kohler A."/>
            <person name="Barry K."/>
            <person name="LaButti K."/>
            <person name="Morin E."/>
            <person name="Salamov A."/>
            <person name="Lipzen A."/>
            <person name="Mereny Z."/>
            <person name="Hegedus B."/>
            <person name="Baldrian P."/>
            <person name="Stursova M."/>
            <person name="Weitz H."/>
            <person name="Taylor A."/>
            <person name="Grigoriev I.V."/>
            <person name="Nagy L.G."/>
            <person name="Martin F."/>
            <person name="Kauserud H."/>
        </authorList>
    </citation>
    <scope>NUCLEOTIDE SEQUENCE</scope>
    <source>
        <strain evidence="4">CBHHK002</strain>
    </source>
</reference>
<dbReference type="InterPro" id="IPR007855">
    <property type="entry name" value="RDRP"/>
</dbReference>
<gene>
    <name evidence="4" type="ORF">DFH08DRAFT_922234</name>
</gene>
<keyword evidence="5" id="KW-1185">Reference proteome</keyword>
<dbReference type="InterPro" id="IPR057596">
    <property type="entry name" value="RDRP_core"/>
</dbReference>
<proteinExistence type="inferred from homology"/>
<keyword evidence="1" id="KW-0548">Nucleotidyltransferase</keyword>
<feature type="region of interest" description="Disordered" evidence="2">
    <location>
        <begin position="1218"/>
        <end position="1237"/>
    </location>
</feature>
<dbReference type="Pfam" id="PF05183">
    <property type="entry name" value="RdRP"/>
    <property type="match status" value="1"/>
</dbReference>
<evidence type="ECO:0000256" key="2">
    <source>
        <dbReference type="SAM" id="MobiDB-lite"/>
    </source>
</evidence>
<comment type="catalytic activity">
    <reaction evidence="1">
        <text>RNA(n) + a ribonucleoside 5'-triphosphate = RNA(n+1) + diphosphate</text>
        <dbReference type="Rhea" id="RHEA:21248"/>
        <dbReference type="Rhea" id="RHEA-COMP:14527"/>
        <dbReference type="Rhea" id="RHEA-COMP:17342"/>
        <dbReference type="ChEBI" id="CHEBI:33019"/>
        <dbReference type="ChEBI" id="CHEBI:61557"/>
        <dbReference type="ChEBI" id="CHEBI:140395"/>
        <dbReference type="EC" id="2.7.7.48"/>
    </reaction>
</comment>
<dbReference type="EMBL" id="JARIHO010000008">
    <property type="protein sequence ID" value="KAJ7357057.1"/>
    <property type="molecule type" value="Genomic_DNA"/>
</dbReference>
<comment type="similarity">
    <text evidence="1">Belongs to the RdRP family.</text>
</comment>
<dbReference type="EC" id="2.7.7.48" evidence="1"/>
<feature type="domain" description="RDRP core" evidence="3">
    <location>
        <begin position="419"/>
        <end position="1022"/>
    </location>
</feature>
<evidence type="ECO:0000313" key="4">
    <source>
        <dbReference type="EMBL" id="KAJ7357057.1"/>
    </source>
</evidence>
<accession>A0AAD7AFU1</accession>
<keyword evidence="1 4" id="KW-0696">RNA-directed RNA polymerase</keyword>
<name>A0AAD7AFU1_9AGAR</name>
<keyword evidence="1" id="KW-0694">RNA-binding</keyword>
<dbReference type="Proteomes" id="UP001218218">
    <property type="component" value="Unassembled WGS sequence"/>
</dbReference>
<evidence type="ECO:0000313" key="5">
    <source>
        <dbReference type="Proteomes" id="UP001218218"/>
    </source>
</evidence>
<evidence type="ECO:0000259" key="3">
    <source>
        <dbReference type="Pfam" id="PF05183"/>
    </source>
</evidence>
<organism evidence="4 5">
    <name type="scientific">Mycena albidolilacea</name>
    <dbReference type="NCBI Taxonomy" id="1033008"/>
    <lineage>
        <taxon>Eukaryota</taxon>
        <taxon>Fungi</taxon>
        <taxon>Dikarya</taxon>
        <taxon>Basidiomycota</taxon>
        <taxon>Agaricomycotina</taxon>
        <taxon>Agaricomycetes</taxon>
        <taxon>Agaricomycetidae</taxon>
        <taxon>Agaricales</taxon>
        <taxon>Marasmiineae</taxon>
        <taxon>Mycenaceae</taxon>
        <taxon>Mycena</taxon>
    </lineage>
</organism>
<dbReference type="GO" id="GO:0003723">
    <property type="term" value="F:RNA binding"/>
    <property type="evidence" value="ECO:0007669"/>
    <property type="project" value="UniProtKB-KW"/>
</dbReference>
<comment type="caution">
    <text evidence="4">The sequence shown here is derived from an EMBL/GenBank/DDBJ whole genome shotgun (WGS) entry which is preliminary data.</text>
</comment>
<dbReference type="AlphaFoldDB" id="A0AAD7AFU1"/>
<protein>
    <recommendedName>
        <fullName evidence="1">RNA-dependent RNA polymerase</fullName>
        <ecNumber evidence="1">2.7.7.48</ecNumber>
    </recommendedName>
</protein>
<evidence type="ECO:0000256" key="1">
    <source>
        <dbReference type="RuleBase" id="RU363098"/>
    </source>
</evidence>
<sequence>MATGPIAMDVHMQGISFSVNKHQLDAELAKILHNHPYAAFSTVGGPVNFHVYLFKDRNGGNKAHSGSGSLTLLRNVALYFLREYGEQPNGVLPLKTFKIGGRRVKFSPGRSTPRQEVIERILRFPYADPKVAEKKEQRATALQSQNILLRTLQFGWVCRDSVFSVEWATDIVGGSLRVNDERREFRIEIPQPTEHLYVAIHFSRISHIQIHWDPSTKTSTIFFELSEPPNFESAAGPGPGIRQRLSYLPISDHKRVAPFTSLAIRLICSERGDIARFERLVRTAGVKNVYETELHIERRGLFSEEVLSQVQVGITALRWTVAFQVEALHRNLDLDAKEVLLIIPVVRKLVALKGRSYATAFLRHFATRARFWNAYEETSQTIQELFNTVHAEYSRSHAKAPSLIPTDNSVIQSLHVIISPTTIYLEGPFSERSNRVLRSFPNKEDSFLRVSFEDEGSLKYRWDRELDCVAFTRRRVGEFLIDNGLTIAGRKFKFLAYSQSALKEHAVWFVRSFTDDKGKLVTASSIIANLGSFDGLTFDPTLRYCPARYAARISQAFTATDSTTVQVEEVIYIEEISDTTKKYHFTDGVGTMSLELADAIGEELSASRRRKKRVKNFPRAYQIRWAGCKGMLSVDYQLKGHVMCIRPSMMKFTAASSTTIEIAKAFDKPGPYYLNRPLIMLLEGLGVPYDVFKGYQDKAVREVQESTRSLQAFARMLEIHGLGTAYRLPFVLLGLNQLGLDTLPGNKFYRKMLDFAVHHVLRLLKTKARIPIKDAVTVVGVADVHRYLKEGEIFVCTREPDSNKLNYLEGDVLISRSPTIHLGDVQRARAIGAPPPGSCFAKEPLPNTVVFSVLGKRPLPSCLGGGDLDGDTYNIIPRNKCPAFFPPQLTTYEPGDYAPAQKKLVDHPSTMVDVAEFIIEYINSDALGVVSINWLLIADASSGGILDPDCMKLAVLHSAAVDYPKTGQPVAINTIPKPKTKLKPDWLAPETTTNLVYLSRFTTTSEDFYKSERAIGRLFREIKLHDMPGTLSPFERKMIKQGRLTAPPVDDLADTLDGLNLDDDPMVLAIKTYVAKFIRTNDRPQGIVEYIAQIFNRYASEFQGICIAHTLSRGKEALLSEEEAVVGTIAAKTSQPRKRMDLIASLREKSDILARSVREELLGDDDVDWEECLQRAWLSFELAIELAYGEHKTFGAQSFLWISLGAILDALKELEDEEKASRGSRTMSTRSHGSRRL</sequence>
<dbReference type="GO" id="GO:0030422">
    <property type="term" value="P:siRNA processing"/>
    <property type="evidence" value="ECO:0007669"/>
    <property type="project" value="TreeGrafter"/>
</dbReference>
<dbReference type="PANTHER" id="PTHR23079">
    <property type="entry name" value="RNA-DEPENDENT RNA POLYMERASE"/>
    <property type="match status" value="1"/>
</dbReference>
<keyword evidence="1" id="KW-0808">Transferase</keyword>
<dbReference type="PANTHER" id="PTHR23079:SF55">
    <property type="entry name" value="RNA-DIRECTED RNA POLYMERASE"/>
    <property type="match status" value="1"/>
</dbReference>